<feature type="domain" description="DUF4326" evidence="2">
    <location>
        <begin position="15"/>
        <end position="91"/>
    </location>
</feature>
<comment type="caution">
    <text evidence="3">The sequence shown here is derived from an EMBL/GenBank/DDBJ whole genome shotgun (WGS) entry which is preliminary data.</text>
</comment>
<gene>
    <name evidence="3" type="ORF">ACFFSA_28740</name>
</gene>
<dbReference type="EMBL" id="JBHMBW010000027">
    <property type="protein sequence ID" value="MFB9627091.1"/>
    <property type="molecule type" value="Genomic_DNA"/>
</dbReference>
<dbReference type="InterPro" id="IPR025475">
    <property type="entry name" value="DUF4326"/>
</dbReference>
<accession>A0ABV5S5Y7</accession>
<organism evidence="3 4">
    <name type="scientific">Nonomuraea helvata</name>
    <dbReference type="NCBI Taxonomy" id="37484"/>
    <lineage>
        <taxon>Bacteria</taxon>
        <taxon>Bacillati</taxon>
        <taxon>Actinomycetota</taxon>
        <taxon>Actinomycetes</taxon>
        <taxon>Streptosporangiales</taxon>
        <taxon>Streptosporangiaceae</taxon>
        <taxon>Nonomuraea</taxon>
    </lineage>
</organism>
<evidence type="ECO:0000256" key="1">
    <source>
        <dbReference type="SAM" id="MobiDB-lite"/>
    </source>
</evidence>
<protein>
    <submittedName>
        <fullName evidence="3">DUF4326 domain-containing protein</fullName>
    </submittedName>
</protein>
<evidence type="ECO:0000259" key="2">
    <source>
        <dbReference type="Pfam" id="PF14216"/>
    </source>
</evidence>
<name>A0ABV5S5Y7_9ACTN</name>
<keyword evidence="4" id="KW-1185">Reference proteome</keyword>
<sequence>MRPRRVRVEGDLYHGRVPAGAAYIGRACPGLKGSPFRNPFAVKQHGRAEALRLFRCHLAEHPELVEQARRELAGLDLACWCRPGEECHGDIWLDVLAEPAPYSAAAGSGTMGPMALVTLGEWAAKVGRAETAVRNHLAAAPGFPAPKGTRPRTGKGTPYEEYEESELDTFLTEWEAAHAPARYQVPGDPDAMRTLGAIAKLLGVDGKSVTQYRAAIDERAAHEDRGARRYYRTGDVVEVLNSRKGFGVALDPTQDRRRRT</sequence>
<evidence type="ECO:0000313" key="3">
    <source>
        <dbReference type="EMBL" id="MFB9627091.1"/>
    </source>
</evidence>
<reference evidence="3 4" key="1">
    <citation type="submission" date="2024-09" db="EMBL/GenBank/DDBJ databases">
        <authorList>
            <person name="Sun Q."/>
            <person name="Mori K."/>
        </authorList>
    </citation>
    <scope>NUCLEOTIDE SEQUENCE [LARGE SCALE GENOMIC DNA]</scope>
    <source>
        <strain evidence="3 4">JCM 3143</strain>
    </source>
</reference>
<dbReference type="Pfam" id="PF14216">
    <property type="entry name" value="DUF4326"/>
    <property type="match status" value="1"/>
</dbReference>
<evidence type="ECO:0000313" key="4">
    <source>
        <dbReference type="Proteomes" id="UP001589532"/>
    </source>
</evidence>
<dbReference type="Proteomes" id="UP001589532">
    <property type="component" value="Unassembled WGS sequence"/>
</dbReference>
<proteinExistence type="predicted"/>
<dbReference type="RefSeq" id="WP_344988951.1">
    <property type="nucleotide sequence ID" value="NZ_BAAAXV010000004.1"/>
</dbReference>
<feature type="region of interest" description="Disordered" evidence="1">
    <location>
        <begin position="139"/>
        <end position="158"/>
    </location>
</feature>